<sequence length="522" mass="58391">MASHDRRMPTVWLIGGGTESLVAASCLIHEAHVQGWQIHVLEGESQIKPFEGFSYGHSSRHPAPSASNICNCSFYKSLVTDGNYAPAISHSKKTRPLSSTRHDTEIFMSQSQNFASQEHAWLKNRRDILYFLLQEEENFSNTSIQDVFESSIFETRFWKLFSSSFGLHPSHSALEFHRYICKYMDEIVESRVTDRLHPVLDKSFANHLKPYLSARGVRFRDIRVTDIIFELKSESSAVCYIQASEKIGNILLPVATEDIVIVTIGSPTSGMVTGTTAAPPPATPSKAESLLDNNWRLWFALAKKSQRFGNPSSFCTRLSESRLGMFTVNLSSRQYTQIRARSIEAYAGGHDNAFISESAWSLQVSFPGQLHFTDGVRGTCSIIGHCFTPDRLGHYVKKPMFTCSGDEVLAELLGYLDIPGDDILLNATTRPIILPLGLSPLMRRDCGDRPEIIPRQTRNIALIGQYVEMAEETALTMDYGIRSALTAVKQLVGPSLYLTEVQKSFLSARYGHRSTGVNKKYI</sequence>
<dbReference type="EMBL" id="MSFL01000075">
    <property type="protein sequence ID" value="PWY63852.1"/>
    <property type="molecule type" value="Genomic_DNA"/>
</dbReference>
<protein>
    <recommendedName>
        <fullName evidence="3">67 kDa myosin-cross-reactive antigen family protein</fullName>
    </recommendedName>
</protein>
<dbReference type="Pfam" id="PF06100">
    <property type="entry name" value="MCRA"/>
    <property type="match status" value="1"/>
</dbReference>
<evidence type="ECO:0000313" key="1">
    <source>
        <dbReference type="EMBL" id="PWY63852.1"/>
    </source>
</evidence>
<dbReference type="GeneID" id="37063825"/>
<gene>
    <name evidence="1" type="ORF">BO70DRAFT_347406</name>
</gene>
<reference evidence="1 2" key="1">
    <citation type="submission" date="2016-12" db="EMBL/GenBank/DDBJ databases">
        <title>The genomes of Aspergillus section Nigri reveals drivers in fungal speciation.</title>
        <authorList>
            <consortium name="DOE Joint Genome Institute"/>
            <person name="Vesth T.C."/>
            <person name="Nybo J."/>
            <person name="Theobald S."/>
            <person name="Brandl J."/>
            <person name="Frisvad J.C."/>
            <person name="Nielsen K.F."/>
            <person name="Lyhne E.K."/>
            <person name="Kogle M.E."/>
            <person name="Kuo A."/>
            <person name="Riley R."/>
            <person name="Clum A."/>
            <person name="Nolan M."/>
            <person name="Lipzen A."/>
            <person name="Salamov A."/>
            <person name="Henrissat B."/>
            <person name="Wiebenga A."/>
            <person name="De Vries R.P."/>
            <person name="Grigoriev I.V."/>
            <person name="Mortensen U.H."/>
            <person name="Andersen M.R."/>
            <person name="Baker S.E."/>
        </authorList>
    </citation>
    <scope>NUCLEOTIDE SEQUENCE [LARGE SCALE GENOMIC DNA]</scope>
    <source>
        <strain evidence="1 2">CBS 117.55</strain>
    </source>
</reference>
<dbReference type="OrthoDB" id="545169at2759"/>
<dbReference type="GO" id="GO:0050151">
    <property type="term" value="F:oleate hydratase activity"/>
    <property type="evidence" value="ECO:0007669"/>
    <property type="project" value="InterPro"/>
</dbReference>
<dbReference type="InterPro" id="IPR036188">
    <property type="entry name" value="FAD/NAD-bd_sf"/>
</dbReference>
<dbReference type="Gene3D" id="3.50.50.60">
    <property type="entry name" value="FAD/NAD(P)-binding domain"/>
    <property type="match status" value="3"/>
</dbReference>
<name>A0A317UTM8_9EURO</name>
<dbReference type="GO" id="GO:0006631">
    <property type="term" value="P:fatty acid metabolic process"/>
    <property type="evidence" value="ECO:0007669"/>
    <property type="project" value="InterPro"/>
</dbReference>
<dbReference type="RefSeq" id="XP_025394129.1">
    <property type="nucleotide sequence ID" value="XM_025541588.1"/>
</dbReference>
<dbReference type="InterPro" id="IPR010354">
    <property type="entry name" value="Oleate_hydratase"/>
</dbReference>
<accession>A0A317UTM8</accession>
<dbReference type="AlphaFoldDB" id="A0A317UTM8"/>
<keyword evidence="2" id="KW-1185">Reference proteome</keyword>
<dbReference type="VEuPathDB" id="FungiDB:BO70DRAFT_347406"/>
<dbReference type="PANTHER" id="PTHR37417">
    <property type="entry name" value="67 KDA MYOSIN-CROSS-REACTIVE ANTIGEN FAMILY PROTEIN (AFU_ORTHOLOGUE AFUA_5G09970)"/>
    <property type="match status" value="1"/>
</dbReference>
<dbReference type="GO" id="GO:0071949">
    <property type="term" value="F:FAD binding"/>
    <property type="evidence" value="ECO:0007669"/>
    <property type="project" value="InterPro"/>
</dbReference>
<organism evidence="1 2">
    <name type="scientific">Aspergillus heteromorphus CBS 117.55</name>
    <dbReference type="NCBI Taxonomy" id="1448321"/>
    <lineage>
        <taxon>Eukaryota</taxon>
        <taxon>Fungi</taxon>
        <taxon>Dikarya</taxon>
        <taxon>Ascomycota</taxon>
        <taxon>Pezizomycotina</taxon>
        <taxon>Eurotiomycetes</taxon>
        <taxon>Eurotiomycetidae</taxon>
        <taxon>Eurotiales</taxon>
        <taxon>Aspergillaceae</taxon>
        <taxon>Aspergillus</taxon>
        <taxon>Aspergillus subgen. Circumdati</taxon>
    </lineage>
</organism>
<proteinExistence type="predicted"/>
<dbReference type="PANTHER" id="PTHR37417:SF4">
    <property type="entry name" value="67 KDA MYOSIN-CROSS-REACTIVE ANTIGEN FAMILY PROTEIN (AFU_ORTHOLOGUE AFUA_3G03570)"/>
    <property type="match status" value="1"/>
</dbReference>
<dbReference type="Proteomes" id="UP000247233">
    <property type="component" value="Unassembled WGS sequence"/>
</dbReference>
<evidence type="ECO:0008006" key="3">
    <source>
        <dbReference type="Google" id="ProtNLM"/>
    </source>
</evidence>
<comment type="caution">
    <text evidence="1">The sequence shown here is derived from an EMBL/GenBank/DDBJ whole genome shotgun (WGS) entry which is preliminary data.</text>
</comment>
<evidence type="ECO:0000313" key="2">
    <source>
        <dbReference type="Proteomes" id="UP000247233"/>
    </source>
</evidence>